<keyword evidence="1" id="KW-0678">Repressor</keyword>
<keyword evidence="4" id="KW-0238">DNA-binding</keyword>
<evidence type="ECO:0008006" key="9">
    <source>
        <dbReference type="Google" id="ProtNLM"/>
    </source>
</evidence>
<dbReference type="Proteomes" id="UP000028186">
    <property type="component" value="Chromosome I"/>
</dbReference>
<dbReference type="AlphaFoldDB" id="A0A068T413"/>
<protein>
    <recommendedName>
        <fullName evidence="9">DUF1778 domain-containing protein</fullName>
    </recommendedName>
</protein>
<dbReference type="GO" id="GO:0003677">
    <property type="term" value="F:DNA binding"/>
    <property type="evidence" value="ECO:0007669"/>
    <property type="project" value="UniProtKB-KW"/>
</dbReference>
<dbReference type="PANTHER" id="PTHR35401">
    <property type="entry name" value="COPG FAMILY HELIX-TURN-HELIX PROTEIN-RELATED-RELATED"/>
    <property type="match status" value="1"/>
</dbReference>
<dbReference type="GO" id="GO:0006355">
    <property type="term" value="P:regulation of DNA-templated transcription"/>
    <property type="evidence" value="ECO:0007669"/>
    <property type="project" value="InterPro"/>
</dbReference>
<dbReference type="InterPro" id="IPR010985">
    <property type="entry name" value="Ribbon_hlx_hlx"/>
</dbReference>
<gene>
    <name evidence="7" type="ORF">RG1141_CH08580</name>
</gene>
<dbReference type="HOGENOM" id="CLU_152494_1_1_5"/>
<evidence type="ECO:0000313" key="7">
    <source>
        <dbReference type="EMBL" id="CDN53218.1"/>
    </source>
</evidence>
<dbReference type="PANTHER" id="PTHR35401:SF1">
    <property type="entry name" value="CYTOPLASMIC PROTEIN"/>
    <property type="match status" value="1"/>
</dbReference>
<dbReference type="eggNOG" id="COG4453">
    <property type="taxonomic scope" value="Bacteria"/>
</dbReference>
<name>A0A068T413_NEOGA</name>
<organism evidence="7 8">
    <name type="scientific">Neorhizobium galegae bv. officinalis bv. officinalis str. HAMBI 1141</name>
    <dbReference type="NCBI Taxonomy" id="1028801"/>
    <lineage>
        <taxon>Bacteria</taxon>
        <taxon>Pseudomonadati</taxon>
        <taxon>Pseudomonadota</taxon>
        <taxon>Alphaproteobacteria</taxon>
        <taxon>Hyphomicrobiales</taxon>
        <taxon>Rhizobiaceae</taxon>
        <taxon>Rhizobium/Agrobacterium group</taxon>
        <taxon>Neorhizobium</taxon>
    </lineage>
</organism>
<evidence type="ECO:0000256" key="4">
    <source>
        <dbReference type="ARBA" id="ARBA00023125"/>
    </source>
</evidence>
<evidence type="ECO:0000256" key="6">
    <source>
        <dbReference type="ARBA" id="ARBA00049988"/>
    </source>
</evidence>
<dbReference type="Pfam" id="PF08681">
    <property type="entry name" value="TacA1"/>
    <property type="match status" value="1"/>
</dbReference>
<keyword evidence="2" id="KW-1277">Toxin-antitoxin system</keyword>
<dbReference type="Gene3D" id="1.20.5.780">
    <property type="entry name" value="Single helix bin"/>
    <property type="match status" value="1"/>
</dbReference>
<reference evidence="8" key="1">
    <citation type="journal article" date="2014" name="BMC Genomics">
        <title>Genome sequencing of two Neorhizobium galegae strains reveals a noeT gene responsible for the unusual acetylation of the nodulation factors.</title>
        <authorList>
            <person name="Osterman J."/>
            <person name="Marsh J."/>
            <person name="Laine P.K."/>
            <person name="Zeng Z."/>
            <person name="Alatalo E."/>
            <person name="Sullivan J.T."/>
            <person name="Young J.P."/>
            <person name="Thomas-Oates J."/>
            <person name="Paulin L."/>
            <person name="Lindstrom K."/>
        </authorList>
    </citation>
    <scope>NUCLEOTIDE SEQUENCE [LARGE SCALE GENOMIC DNA]</scope>
    <source>
        <strain evidence="8">HAMBI 1141</strain>
    </source>
</reference>
<dbReference type="EMBL" id="HG938355">
    <property type="protein sequence ID" value="CDN53218.1"/>
    <property type="molecule type" value="Genomic_DNA"/>
</dbReference>
<comment type="similarity">
    <text evidence="6">Belongs to the TacA antitoxin family.</text>
</comment>
<sequence>MCIGVMAMVALRKSETINLRIDAGTRDVIARAAEISGKSLTAFMTEAAFAVAQKELLDQRFIGVDATVFDAVEDLLGEPAQVNEKLSALLKSNREWLD</sequence>
<dbReference type="InterPro" id="IPR014795">
    <property type="entry name" value="TacA_1-like"/>
</dbReference>
<evidence type="ECO:0000256" key="2">
    <source>
        <dbReference type="ARBA" id="ARBA00022649"/>
    </source>
</evidence>
<dbReference type="PATRIC" id="fig|1028801.3.peg.878"/>
<evidence type="ECO:0000256" key="1">
    <source>
        <dbReference type="ARBA" id="ARBA00022491"/>
    </source>
</evidence>
<evidence type="ECO:0000313" key="8">
    <source>
        <dbReference type="Proteomes" id="UP000028186"/>
    </source>
</evidence>
<evidence type="ECO:0000256" key="3">
    <source>
        <dbReference type="ARBA" id="ARBA00023015"/>
    </source>
</evidence>
<dbReference type="SUPFAM" id="SSF47598">
    <property type="entry name" value="Ribbon-helix-helix"/>
    <property type="match status" value="1"/>
</dbReference>
<dbReference type="KEGG" id="ngl:RG1141_CH08580"/>
<accession>A0A068T413</accession>
<evidence type="ECO:0000256" key="5">
    <source>
        <dbReference type="ARBA" id="ARBA00023163"/>
    </source>
</evidence>
<keyword evidence="5" id="KW-0804">Transcription</keyword>
<proteinExistence type="inferred from homology"/>
<keyword evidence="3" id="KW-0805">Transcription regulation</keyword>